<dbReference type="OrthoDB" id="4062651at2759"/>
<dbReference type="PRINTS" id="PR00019">
    <property type="entry name" value="LEURICHRPT"/>
</dbReference>
<dbReference type="SMART" id="SM00369">
    <property type="entry name" value="LRR_TYP"/>
    <property type="match status" value="7"/>
</dbReference>
<dbReference type="FunCoup" id="B9SLH0">
    <property type="interactions" value="185"/>
</dbReference>
<protein>
    <recommendedName>
        <fullName evidence="14">Protein kinase domain-containing protein</fullName>
    </recommendedName>
</protein>
<evidence type="ECO:0000256" key="4">
    <source>
        <dbReference type="ARBA" id="ARBA00022692"/>
    </source>
</evidence>
<keyword evidence="7" id="KW-0547">Nucleotide-binding</keyword>
<keyword evidence="4 13" id="KW-0812">Transmembrane</keyword>
<dbReference type="InterPro" id="IPR011009">
    <property type="entry name" value="Kinase-like_dom_sf"/>
</dbReference>
<evidence type="ECO:0000256" key="1">
    <source>
        <dbReference type="ARBA" id="ARBA00004479"/>
    </source>
</evidence>
<evidence type="ECO:0000313" key="15">
    <source>
        <dbReference type="EMBL" id="EEF35574.1"/>
    </source>
</evidence>
<dbReference type="eggNOG" id="ENOG502QUNV">
    <property type="taxonomic scope" value="Eukaryota"/>
</dbReference>
<evidence type="ECO:0000256" key="9">
    <source>
        <dbReference type="ARBA" id="ARBA00022989"/>
    </source>
</evidence>
<evidence type="ECO:0000256" key="13">
    <source>
        <dbReference type="SAM" id="Phobius"/>
    </source>
</evidence>
<dbReference type="PANTHER" id="PTHR48056">
    <property type="entry name" value="LRR RECEPTOR-LIKE SERINE/THREONINE-PROTEIN KINASE-RELATED"/>
    <property type="match status" value="1"/>
</dbReference>
<dbReference type="FunFam" id="3.30.200.20:FF:000454">
    <property type="entry name" value="Leucine-rich repeat receptor-like tyrosine-protein kinase PXC3"/>
    <property type="match status" value="1"/>
</dbReference>
<evidence type="ECO:0000256" key="12">
    <source>
        <dbReference type="ARBA" id="ARBA00023180"/>
    </source>
</evidence>
<dbReference type="FunFam" id="3.80.10.10:FF:000383">
    <property type="entry name" value="Leucine-rich repeat receptor protein kinase EMS1"/>
    <property type="match status" value="1"/>
</dbReference>
<dbReference type="SUPFAM" id="SSF56112">
    <property type="entry name" value="Protein kinase-like (PK-like)"/>
    <property type="match status" value="1"/>
</dbReference>
<feature type="transmembrane region" description="Helical" evidence="13">
    <location>
        <begin position="604"/>
        <end position="629"/>
    </location>
</feature>
<dbReference type="GO" id="GO:0016491">
    <property type="term" value="F:oxidoreductase activity"/>
    <property type="evidence" value="ECO:0007669"/>
    <property type="project" value="UniProtKB-KW"/>
</dbReference>
<name>B9SLH0_RICCO</name>
<gene>
    <name evidence="15" type="ORF">RCOM_0686670</name>
</gene>
<dbReference type="GO" id="GO:0004672">
    <property type="term" value="F:protein kinase activity"/>
    <property type="evidence" value="ECO:0007669"/>
    <property type="project" value="InterPro"/>
</dbReference>
<dbReference type="PROSITE" id="PS51450">
    <property type="entry name" value="LRR"/>
    <property type="match status" value="2"/>
</dbReference>
<evidence type="ECO:0000256" key="10">
    <source>
        <dbReference type="ARBA" id="ARBA00023136"/>
    </source>
</evidence>
<dbReference type="InterPro" id="IPR001245">
    <property type="entry name" value="Ser-Thr/Tyr_kinase_cat_dom"/>
</dbReference>
<keyword evidence="11" id="KW-0675">Receptor</keyword>
<dbReference type="InterPro" id="IPR003591">
    <property type="entry name" value="Leu-rich_rpt_typical-subtyp"/>
</dbReference>
<dbReference type="Gene3D" id="1.10.510.10">
    <property type="entry name" value="Transferase(Phosphotransferase) domain 1"/>
    <property type="match status" value="1"/>
</dbReference>
<keyword evidence="16" id="KW-1185">Reference proteome</keyword>
<organism evidence="15 16">
    <name type="scientific">Ricinus communis</name>
    <name type="common">Castor bean</name>
    <dbReference type="NCBI Taxonomy" id="3988"/>
    <lineage>
        <taxon>Eukaryota</taxon>
        <taxon>Viridiplantae</taxon>
        <taxon>Streptophyta</taxon>
        <taxon>Embryophyta</taxon>
        <taxon>Tracheophyta</taxon>
        <taxon>Spermatophyta</taxon>
        <taxon>Magnoliopsida</taxon>
        <taxon>eudicotyledons</taxon>
        <taxon>Gunneridae</taxon>
        <taxon>Pentapetalae</taxon>
        <taxon>rosids</taxon>
        <taxon>fabids</taxon>
        <taxon>Malpighiales</taxon>
        <taxon>Euphorbiaceae</taxon>
        <taxon>Acalyphoideae</taxon>
        <taxon>Acalypheae</taxon>
        <taxon>Ricinus</taxon>
    </lineage>
</organism>
<dbReference type="OMA" id="NPCRWDG"/>
<dbReference type="PROSITE" id="PS50011">
    <property type="entry name" value="PROTEIN_KINASE_DOM"/>
    <property type="match status" value="1"/>
</dbReference>
<dbReference type="GO" id="GO:0005524">
    <property type="term" value="F:ATP binding"/>
    <property type="evidence" value="ECO:0007669"/>
    <property type="project" value="UniProtKB-KW"/>
</dbReference>
<dbReference type="Pfam" id="PF13855">
    <property type="entry name" value="LRR_8"/>
    <property type="match status" value="1"/>
</dbReference>
<keyword evidence="2" id="KW-0433">Leucine-rich repeat</keyword>
<keyword evidence="5" id="KW-0732">Signal</keyword>
<evidence type="ECO:0000256" key="6">
    <source>
        <dbReference type="ARBA" id="ARBA00022737"/>
    </source>
</evidence>
<keyword evidence="6" id="KW-0677">Repeat</keyword>
<evidence type="ECO:0000256" key="2">
    <source>
        <dbReference type="ARBA" id="ARBA00022614"/>
    </source>
</evidence>
<dbReference type="PANTHER" id="PTHR48056:SF17">
    <property type="entry name" value="LEUCINE-RICH REPEAT RECEPTOR PROTEIN KINASE EMS1"/>
    <property type="match status" value="1"/>
</dbReference>
<dbReference type="InterPro" id="IPR001611">
    <property type="entry name" value="Leu-rich_rpt"/>
</dbReference>
<evidence type="ECO:0000256" key="3">
    <source>
        <dbReference type="ARBA" id="ARBA00022679"/>
    </source>
</evidence>
<dbReference type="Proteomes" id="UP000008311">
    <property type="component" value="Unassembled WGS sequence"/>
</dbReference>
<keyword evidence="10 13" id="KW-0472">Membrane</keyword>
<dbReference type="KEGG" id="rcu:8262736"/>
<dbReference type="Pfam" id="PF08263">
    <property type="entry name" value="LRRNT_2"/>
    <property type="match status" value="1"/>
</dbReference>
<dbReference type="Pfam" id="PF00560">
    <property type="entry name" value="LRR_1"/>
    <property type="match status" value="9"/>
</dbReference>
<dbReference type="Gene3D" id="3.30.200.20">
    <property type="entry name" value="Phosphorylase Kinase, domain 1"/>
    <property type="match status" value="1"/>
</dbReference>
<dbReference type="InterPro" id="IPR050647">
    <property type="entry name" value="Plant_LRR-RLKs"/>
</dbReference>
<dbReference type="FunFam" id="3.80.10.10:FF:000095">
    <property type="entry name" value="LRR receptor-like serine/threonine-protein kinase GSO1"/>
    <property type="match status" value="1"/>
</dbReference>
<evidence type="ECO:0000256" key="11">
    <source>
        <dbReference type="ARBA" id="ARBA00023170"/>
    </source>
</evidence>
<keyword evidence="12" id="KW-0325">Glycoprotein</keyword>
<dbReference type="InParanoid" id="B9SLH0"/>
<dbReference type="FunFam" id="1.10.510.10:FF:000388">
    <property type="entry name" value="Leucine-rich repeat receptor-like tyrosine-protein kinase PXC3"/>
    <property type="match status" value="1"/>
</dbReference>
<dbReference type="EMBL" id="EQ974017">
    <property type="protein sequence ID" value="EEF35574.1"/>
    <property type="molecule type" value="Genomic_DNA"/>
</dbReference>
<keyword evidence="8" id="KW-0067">ATP-binding</keyword>
<keyword evidence="15" id="KW-0560">Oxidoreductase</keyword>
<proteinExistence type="predicted"/>
<dbReference type="Pfam" id="PF07714">
    <property type="entry name" value="PK_Tyr_Ser-Thr"/>
    <property type="match status" value="1"/>
</dbReference>
<dbReference type="Gene3D" id="3.80.10.10">
    <property type="entry name" value="Ribonuclease Inhibitor"/>
    <property type="match status" value="3"/>
</dbReference>
<dbReference type="InterPro" id="IPR013210">
    <property type="entry name" value="LRR_N_plant-typ"/>
</dbReference>
<evidence type="ECO:0000256" key="7">
    <source>
        <dbReference type="ARBA" id="ARBA00022741"/>
    </source>
</evidence>
<keyword evidence="9 13" id="KW-1133">Transmembrane helix</keyword>
<dbReference type="SUPFAM" id="SSF52058">
    <property type="entry name" value="L domain-like"/>
    <property type="match status" value="1"/>
</dbReference>
<dbReference type="FunFam" id="3.80.10.10:FF:000512">
    <property type="entry name" value="Leucine-rich repeat receptor-like serine/threonine-protein kinase BAM3"/>
    <property type="match status" value="1"/>
</dbReference>
<comment type="subcellular location">
    <subcellularLocation>
        <location evidence="1">Membrane</location>
        <topology evidence="1">Single-pass type I membrane protein</topology>
    </subcellularLocation>
</comment>
<dbReference type="InterPro" id="IPR032675">
    <property type="entry name" value="LRR_dom_sf"/>
</dbReference>
<evidence type="ECO:0000256" key="8">
    <source>
        <dbReference type="ARBA" id="ARBA00022840"/>
    </source>
</evidence>
<dbReference type="AlphaFoldDB" id="B9SLH0"/>
<sequence length="954" mass="103619">MTRYACGNSCFFSFSISSLFLFLLFPFGFSLSTNQTNTMITLSKLLKNNTASSPWDATSQPNPCLWKGVTCSLDGTSVTSLSLYGFGVSSSGFLINVCKIESLQSLDLSNNRFSSIPSEFISSCGGINGLKRLNFSRNGLTGVLPTFDGFVGLESLDLSFNSLSGRVDLQLDGLSALKSLNLSFNKFTGSVPVNLGKSMMLEEFMLSENFFQGEIPQEIFSYKNLSMIDLGANNLFGSIPNSIGNFTKLQLLILSANNLSGEIPPSIANIPTLSRFAANQNGFFGRIPSGITRYLSYLDLSYNKLNGSLPSDLLSQSNLLTVDLSYNTLDGLIPENISQSLVRLRLGSNLLHGQIPRSFPSLQLTYLELDNNSLNGVIPAELGSLQSLALLNLAQNNLNGSLPVQLGNISKLQVLKLQLNKFDGEIPPSISQLHKLSTLNISWNSLTGPIPFSISNLQDLAHLNLQGNKLNGSLPDNINSMSSLLELQLGENQLGGRIPMMPTKLQIALNLSSNLFQGPIPNTLSQLKDLEILDLSNNKFSGEIPDFLTQLQSLTQLILSNNQLSGIIPEFQTWVALNASGNAGLINATKPNTSAELGEKRNSAAVAVILSVVSAVLAVGVVAIVALTFSRRFPKVNDQPSQSGEDLPAPQVIQGNLLTANTIHRSNINFSKAMEAVADPRNIVLKTRFSTYYKATMPSGASYFVKKLNWSDKLFQLGNHDKFDQELKVLGKLSNSNVMTPLAYVLTVDSAYLFYEHAQKGTLLDVLHGKLGHALDWASRYSIAVGVAQGLTFLHGYTSGPILLLDLSSRNILLKSLKEPLVGDIELYKLIDPTKSTGSFSTVAGSVGYIPPEYAYTMRVTMAGNVYSFGVVLLELLTGKPAVSEGTELAKWVLSKSSQQDRWDHILDFNISRTSLAVRGQMLAILKIALSCVSLSPEARPKMKSVLRMILNAR</sequence>
<evidence type="ECO:0000256" key="5">
    <source>
        <dbReference type="ARBA" id="ARBA00022729"/>
    </source>
</evidence>
<dbReference type="GO" id="GO:0005886">
    <property type="term" value="C:plasma membrane"/>
    <property type="evidence" value="ECO:0000318"/>
    <property type="project" value="GO_Central"/>
</dbReference>
<accession>B9SLH0</accession>
<evidence type="ECO:0000313" key="16">
    <source>
        <dbReference type="Proteomes" id="UP000008311"/>
    </source>
</evidence>
<dbReference type="InterPro" id="IPR000719">
    <property type="entry name" value="Prot_kinase_dom"/>
</dbReference>
<reference evidence="16" key="1">
    <citation type="journal article" date="2010" name="Nat. Biotechnol.">
        <title>Draft genome sequence of the oilseed species Ricinus communis.</title>
        <authorList>
            <person name="Chan A.P."/>
            <person name="Crabtree J."/>
            <person name="Zhao Q."/>
            <person name="Lorenzi H."/>
            <person name="Orvis J."/>
            <person name="Puiu D."/>
            <person name="Melake-Berhan A."/>
            <person name="Jones K.M."/>
            <person name="Redman J."/>
            <person name="Chen G."/>
            <person name="Cahoon E.B."/>
            <person name="Gedil M."/>
            <person name="Stanke M."/>
            <person name="Haas B.J."/>
            <person name="Wortman J.R."/>
            <person name="Fraser-Liggett C.M."/>
            <person name="Ravel J."/>
            <person name="Rabinowicz P.D."/>
        </authorList>
    </citation>
    <scope>NUCLEOTIDE SEQUENCE [LARGE SCALE GENOMIC DNA]</scope>
    <source>
        <strain evidence="16">cv. Hale</strain>
    </source>
</reference>
<dbReference type="SUPFAM" id="SSF52075">
    <property type="entry name" value="Outer arm dynein light chain 1"/>
    <property type="match status" value="1"/>
</dbReference>
<evidence type="ECO:0000259" key="14">
    <source>
        <dbReference type="PROSITE" id="PS50011"/>
    </source>
</evidence>
<feature type="domain" description="Protein kinase" evidence="14">
    <location>
        <begin position="678"/>
        <end position="954"/>
    </location>
</feature>
<keyword evidence="3" id="KW-0808">Transferase</keyword>